<protein>
    <submittedName>
        <fullName evidence="2">GNAT family protein</fullName>
        <ecNumber evidence="2">2.-.-.-</ecNumber>
    </submittedName>
</protein>
<organism evidence="2 3">
    <name type="scientific">Alicyclobacillus fastidiosus</name>
    <dbReference type="NCBI Taxonomy" id="392011"/>
    <lineage>
        <taxon>Bacteria</taxon>
        <taxon>Bacillati</taxon>
        <taxon>Bacillota</taxon>
        <taxon>Bacilli</taxon>
        <taxon>Bacillales</taxon>
        <taxon>Alicyclobacillaceae</taxon>
        <taxon>Alicyclobacillus</taxon>
    </lineage>
</organism>
<dbReference type="GO" id="GO:0016740">
    <property type="term" value="F:transferase activity"/>
    <property type="evidence" value="ECO:0007669"/>
    <property type="project" value="UniProtKB-KW"/>
</dbReference>
<keyword evidence="2" id="KW-0808">Transferase</keyword>
<dbReference type="PANTHER" id="PTHR43441">
    <property type="entry name" value="RIBOSOMAL-PROTEIN-SERINE ACETYLTRANSFERASE"/>
    <property type="match status" value="1"/>
</dbReference>
<dbReference type="Gene3D" id="3.40.630.30">
    <property type="match status" value="1"/>
</dbReference>
<comment type="caution">
    <text evidence="2">The sequence shown here is derived from an EMBL/GenBank/DDBJ whole genome shotgun (WGS) entry which is preliminary data.</text>
</comment>
<dbReference type="InterPro" id="IPR016181">
    <property type="entry name" value="Acyl_CoA_acyltransferase"/>
</dbReference>
<dbReference type="SUPFAM" id="SSF55729">
    <property type="entry name" value="Acyl-CoA N-acyltransferases (Nat)"/>
    <property type="match status" value="1"/>
</dbReference>
<evidence type="ECO:0000313" key="2">
    <source>
        <dbReference type="EMBL" id="MFB5189162.1"/>
    </source>
</evidence>
<feature type="domain" description="N-acetyltransferase" evidence="1">
    <location>
        <begin position="15"/>
        <end position="167"/>
    </location>
</feature>
<evidence type="ECO:0000313" key="3">
    <source>
        <dbReference type="Proteomes" id="UP001579974"/>
    </source>
</evidence>
<evidence type="ECO:0000259" key="1">
    <source>
        <dbReference type="PROSITE" id="PS51186"/>
    </source>
</evidence>
<accession>A0ABV5AAD9</accession>
<dbReference type="EC" id="2.-.-.-" evidence="2"/>
<name>A0ABV5AAD9_9BACL</name>
<gene>
    <name evidence="2" type="ORF">KKP3000_002161</name>
</gene>
<dbReference type="InterPro" id="IPR000182">
    <property type="entry name" value="GNAT_dom"/>
</dbReference>
<reference evidence="2 3" key="1">
    <citation type="journal article" date="2024" name="Int. J. Mol. Sci.">
        <title>Exploration of Alicyclobacillus spp. Genome in Search of Antibiotic Resistance.</title>
        <authorList>
            <person name="Bucka-Kolendo J."/>
            <person name="Kiousi D.E."/>
            <person name="Dekowska A."/>
            <person name="Mikolajczuk-Szczyrba A."/>
            <person name="Karadedos D.M."/>
            <person name="Michael P."/>
            <person name="Galanis A."/>
            <person name="Sokolowska B."/>
        </authorList>
    </citation>
    <scope>NUCLEOTIDE SEQUENCE [LARGE SCALE GENOMIC DNA]</scope>
    <source>
        <strain evidence="2 3">KKP 3000</strain>
    </source>
</reference>
<sequence>MFVHTVNSDTSLKLFEIRDADALFRLTDASRAYLREWLPWVDGTRTAEDSRMFIQLTLEQFASNNGFQSGIWWKGQLVGGIGFHNIDWSNRKTSIGYWIGQGFQGNGIMTSATRALVDVAFDYYGLNRVEIRAAKENHRSRAIPERLGFLNEGCVRQAEWLYDHFVDHVIYGMVSAEWTT</sequence>
<dbReference type="PANTHER" id="PTHR43441:SF12">
    <property type="entry name" value="RIBOSOMAL N-ACETYLTRANSFERASE YDAF-RELATED"/>
    <property type="match status" value="1"/>
</dbReference>
<keyword evidence="3" id="KW-1185">Reference proteome</keyword>
<dbReference type="EMBL" id="JBDXSU010000002">
    <property type="protein sequence ID" value="MFB5189162.1"/>
    <property type="molecule type" value="Genomic_DNA"/>
</dbReference>
<dbReference type="InterPro" id="IPR051908">
    <property type="entry name" value="Ribosomal_N-acetyltransferase"/>
</dbReference>
<dbReference type="Proteomes" id="UP001579974">
    <property type="component" value="Unassembled WGS sequence"/>
</dbReference>
<dbReference type="RefSeq" id="WP_275472693.1">
    <property type="nucleotide sequence ID" value="NZ_CP162940.1"/>
</dbReference>
<proteinExistence type="predicted"/>
<dbReference type="PROSITE" id="PS51186">
    <property type="entry name" value="GNAT"/>
    <property type="match status" value="1"/>
</dbReference>
<dbReference type="Pfam" id="PF13302">
    <property type="entry name" value="Acetyltransf_3"/>
    <property type="match status" value="1"/>
</dbReference>